<dbReference type="PROSITE" id="PS50102">
    <property type="entry name" value="RRM"/>
    <property type="match status" value="2"/>
</dbReference>
<name>A0A2P5BZG8_TREOI</name>
<protein>
    <submittedName>
        <fullName evidence="5">Splicing factor-like protein</fullName>
    </submittedName>
</protein>
<dbReference type="Gene3D" id="3.30.70.330">
    <property type="match status" value="2"/>
</dbReference>
<accession>A0A2P5BZG8</accession>
<feature type="compositionally biased region" description="Low complexity" evidence="3">
    <location>
        <begin position="294"/>
        <end position="304"/>
    </location>
</feature>
<evidence type="ECO:0000313" key="5">
    <source>
        <dbReference type="EMBL" id="PON54212.1"/>
    </source>
</evidence>
<dbReference type="InterPro" id="IPR000504">
    <property type="entry name" value="RRM_dom"/>
</dbReference>
<dbReference type="Pfam" id="PF00076">
    <property type="entry name" value="RRM_1"/>
    <property type="match status" value="2"/>
</dbReference>
<dbReference type="GO" id="GO:0005634">
    <property type="term" value="C:nucleus"/>
    <property type="evidence" value="ECO:0007669"/>
    <property type="project" value="TreeGrafter"/>
</dbReference>
<feature type="region of interest" description="Disordered" evidence="3">
    <location>
        <begin position="1"/>
        <end position="68"/>
    </location>
</feature>
<gene>
    <name evidence="5" type="ORF">TorRG33x02_303300</name>
</gene>
<feature type="compositionally biased region" description="Acidic residues" evidence="3">
    <location>
        <begin position="54"/>
        <end position="65"/>
    </location>
</feature>
<dbReference type="PANTHER" id="PTHR48024:SF9">
    <property type="entry name" value="UBP1-ASSOCIATED PROTEINS 1A-RELATED"/>
    <property type="match status" value="1"/>
</dbReference>
<reference evidence="6" key="1">
    <citation type="submission" date="2016-06" db="EMBL/GenBank/DDBJ databases">
        <title>Parallel loss of symbiosis genes in relatives of nitrogen-fixing non-legume Parasponia.</title>
        <authorList>
            <person name="Van Velzen R."/>
            <person name="Holmer R."/>
            <person name="Bu F."/>
            <person name="Rutten L."/>
            <person name="Van Zeijl A."/>
            <person name="Liu W."/>
            <person name="Santuari L."/>
            <person name="Cao Q."/>
            <person name="Sharma T."/>
            <person name="Shen D."/>
            <person name="Roswanjaya Y."/>
            <person name="Wardhani T."/>
            <person name="Kalhor M.S."/>
            <person name="Jansen J."/>
            <person name="Van den Hoogen J."/>
            <person name="Gungor B."/>
            <person name="Hartog M."/>
            <person name="Hontelez J."/>
            <person name="Verver J."/>
            <person name="Yang W.-C."/>
            <person name="Schijlen E."/>
            <person name="Repin R."/>
            <person name="Schilthuizen M."/>
            <person name="Schranz E."/>
            <person name="Heidstra R."/>
            <person name="Miyata K."/>
            <person name="Fedorova E."/>
            <person name="Kohlen W."/>
            <person name="Bisseling T."/>
            <person name="Smit S."/>
            <person name="Geurts R."/>
        </authorList>
    </citation>
    <scope>NUCLEOTIDE SEQUENCE [LARGE SCALE GENOMIC DNA]</scope>
    <source>
        <strain evidence="6">cv. RG33-2</strain>
    </source>
</reference>
<feature type="domain" description="RRM" evidence="4">
    <location>
        <begin position="109"/>
        <end position="186"/>
    </location>
</feature>
<dbReference type="InterPro" id="IPR035979">
    <property type="entry name" value="RBD_domain_sf"/>
</dbReference>
<evidence type="ECO:0000313" key="6">
    <source>
        <dbReference type="Proteomes" id="UP000237000"/>
    </source>
</evidence>
<dbReference type="InterPro" id="IPR012677">
    <property type="entry name" value="Nucleotide-bd_a/b_plait_sf"/>
</dbReference>
<dbReference type="InterPro" id="IPR050886">
    <property type="entry name" value="RNA-binding_reg"/>
</dbReference>
<proteinExistence type="predicted"/>
<feature type="compositionally biased region" description="Basic residues" evidence="3">
    <location>
        <begin position="7"/>
        <end position="25"/>
    </location>
</feature>
<dbReference type="Proteomes" id="UP000237000">
    <property type="component" value="Unassembled WGS sequence"/>
</dbReference>
<feature type="compositionally biased region" description="Pro residues" evidence="3">
    <location>
        <begin position="305"/>
        <end position="316"/>
    </location>
</feature>
<keyword evidence="1 2" id="KW-0694">RNA-binding</keyword>
<evidence type="ECO:0000256" key="3">
    <source>
        <dbReference type="SAM" id="MobiDB-lite"/>
    </source>
</evidence>
<dbReference type="AlphaFoldDB" id="A0A2P5BZG8"/>
<dbReference type="SMART" id="SM00360">
    <property type="entry name" value="RRM"/>
    <property type="match status" value="2"/>
</dbReference>
<sequence length="487" mass="52515">MASTEKPKKRKRIPTSERRYRKKLKAQQNLLQKPDMPANQEETPINPYDHDDVVDSDESDSESDSESLSVLLEPYSKDHLIDLICDAALEDSALFHRVRDLADRDASHRKIFVYGLGWDTTSENLVSAFEPFGQIEECNVVLDRATGKNKGYGFVLFKTRRAAVKALKNPLKKIKNRIASCQLASVGSAAGGPAPAQAQVQAQDWSPAPFRKIYVSNVPNDVDPERLRAFFAKFGEIETGPIGFDTQTGKSRGFALFVYKTPEGFRKALQEPYKTFEGHQLHCQKAADGKNKNQAQSAVAQRQPQPQPQPQPPPQPQAQAQAQGQAQLQPPPMMATAAAMAAAQNLAMFGQHPGLYPLYGGFLPLPHPAAGMIPGSVGPAIVAGTLNPGVIPTSQVAQAGAGVRGSGSSGGGSTSVLGSYRPSVPPTTLQALQQVFPNPQFGQAASGKVQGTGGAITGYPSYMCSIFLLKTDDFVKLNSFVEEFLVI</sequence>
<dbReference type="GO" id="GO:0003723">
    <property type="term" value="F:RNA binding"/>
    <property type="evidence" value="ECO:0007669"/>
    <property type="project" value="UniProtKB-UniRule"/>
</dbReference>
<keyword evidence="6" id="KW-1185">Reference proteome</keyword>
<evidence type="ECO:0000256" key="2">
    <source>
        <dbReference type="PROSITE-ProRule" id="PRU00176"/>
    </source>
</evidence>
<evidence type="ECO:0000259" key="4">
    <source>
        <dbReference type="PROSITE" id="PS50102"/>
    </source>
</evidence>
<evidence type="ECO:0000256" key="1">
    <source>
        <dbReference type="ARBA" id="ARBA00022884"/>
    </source>
</evidence>
<dbReference type="SUPFAM" id="SSF54928">
    <property type="entry name" value="RNA-binding domain, RBD"/>
    <property type="match status" value="2"/>
</dbReference>
<dbReference type="InParanoid" id="A0A2P5BZG8"/>
<comment type="caution">
    <text evidence="5">The sequence shown here is derived from an EMBL/GenBank/DDBJ whole genome shotgun (WGS) entry which is preliminary data.</text>
</comment>
<dbReference type="OrthoDB" id="1875751at2759"/>
<dbReference type="EMBL" id="JXTC01000435">
    <property type="protein sequence ID" value="PON54212.1"/>
    <property type="molecule type" value="Genomic_DNA"/>
</dbReference>
<feature type="domain" description="RRM" evidence="4">
    <location>
        <begin position="211"/>
        <end position="290"/>
    </location>
</feature>
<feature type="compositionally biased region" description="Low complexity" evidence="3">
    <location>
        <begin position="317"/>
        <end position="332"/>
    </location>
</feature>
<organism evidence="5 6">
    <name type="scientific">Trema orientale</name>
    <name type="common">Charcoal tree</name>
    <name type="synonym">Celtis orientalis</name>
    <dbReference type="NCBI Taxonomy" id="63057"/>
    <lineage>
        <taxon>Eukaryota</taxon>
        <taxon>Viridiplantae</taxon>
        <taxon>Streptophyta</taxon>
        <taxon>Embryophyta</taxon>
        <taxon>Tracheophyta</taxon>
        <taxon>Spermatophyta</taxon>
        <taxon>Magnoliopsida</taxon>
        <taxon>eudicotyledons</taxon>
        <taxon>Gunneridae</taxon>
        <taxon>Pentapetalae</taxon>
        <taxon>rosids</taxon>
        <taxon>fabids</taxon>
        <taxon>Rosales</taxon>
        <taxon>Cannabaceae</taxon>
        <taxon>Trema</taxon>
    </lineage>
</organism>
<dbReference type="PANTHER" id="PTHR48024">
    <property type="entry name" value="GEO13361P1-RELATED"/>
    <property type="match status" value="1"/>
</dbReference>
<feature type="region of interest" description="Disordered" evidence="3">
    <location>
        <begin position="286"/>
        <end position="332"/>
    </location>
</feature>
<dbReference type="STRING" id="63057.A0A2P5BZG8"/>